<accession>A0A7K1KWZ3</accession>
<feature type="signal peptide" evidence="1">
    <location>
        <begin position="1"/>
        <end position="19"/>
    </location>
</feature>
<organism evidence="2 3">
    <name type="scientific">Actinomadura litoris</name>
    <dbReference type="NCBI Taxonomy" id="2678616"/>
    <lineage>
        <taxon>Bacteria</taxon>
        <taxon>Bacillati</taxon>
        <taxon>Actinomycetota</taxon>
        <taxon>Actinomycetes</taxon>
        <taxon>Streptosporangiales</taxon>
        <taxon>Thermomonosporaceae</taxon>
        <taxon>Actinomadura</taxon>
    </lineage>
</organism>
<protein>
    <submittedName>
        <fullName evidence="2">Uncharacterized protein</fullName>
    </submittedName>
</protein>
<feature type="chain" id="PRO_5039006862" evidence="1">
    <location>
        <begin position="20"/>
        <end position="131"/>
    </location>
</feature>
<dbReference type="Proteomes" id="UP000432015">
    <property type="component" value="Unassembled WGS sequence"/>
</dbReference>
<name>A0A7K1KWZ3_9ACTN</name>
<evidence type="ECO:0000313" key="2">
    <source>
        <dbReference type="EMBL" id="MUN36476.1"/>
    </source>
</evidence>
<evidence type="ECO:0000256" key="1">
    <source>
        <dbReference type="SAM" id="SignalP"/>
    </source>
</evidence>
<dbReference type="AlphaFoldDB" id="A0A7K1KWZ3"/>
<comment type="caution">
    <text evidence="2">The sequence shown here is derived from an EMBL/GenBank/DDBJ whole genome shotgun (WGS) entry which is preliminary data.</text>
</comment>
<dbReference type="EMBL" id="WOFH01000002">
    <property type="protein sequence ID" value="MUN36476.1"/>
    <property type="molecule type" value="Genomic_DNA"/>
</dbReference>
<dbReference type="RefSeq" id="WP_156215466.1">
    <property type="nucleotide sequence ID" value="NZ_WOFH01000002.1"/>
</dbReference>
<keyword evidence="1" id="KW-0732">Signal</keyword>
<reference evidence="2 3" key="1">
    <citation type="submission" date="2019-11" db="EMBL/GenBank/DDBJ databases">
        <authorList>
            <person name="Cao P."/>
        </authorList>
    </citation>
    <scope>NUCLEOTIDE SEQUENCE [LARGE SCALE GENOMIC DNA]</scope>
    <source>
        <strain evidence="2 3">NEAU-AAG5</strain>
    </source>
</reference>
<sequence length="131" mass="13587">MNRTILLAAVAGFVAIAFAPPTPVGTPAQARGPRGGRADSGVRFLCWAPGGWLHCQDVLVPPGRRLVVRDRASREGVSFVVRVGDAEVGGGRVGAGEERAVWWNGGADAVTVGVDVRGAGVWVEGTMSTPR</sequence>
<evidence type="ECO:0000313" key="3">
    <source>
        <dbReference type="Proteomes" id="UP000432015"/>
    </source>
</evidence>
<proteinExistence type="predicted"/>
<gene>
    <name evidence="2" type="ORF">GNZ18_07665</name>
</gene>
<keyword evidence="3" id="KW-1185">Reference proteome</keyword>